<keyword evidence="7 12" id="KW-0040">ANK repeat</keyword>
<evidence type="ECO:0000256" key="10">
    <source>
        <dbReference type="ARBA" id="ARBA00023180"/>
    </source>
</evidence>
<dbReference type="InterPro" id="IPR052076">
    <property type="entry name" value="TRP_cation_channel"/>
</dbReference>
<dbReference type="EMBL" id="QCYY01000898">
    <property type="protein sequence ID" value="ROT81991.1"/>
    <property type="molecule type" value="Genomic_DNA"/>
</dbReference>
<evidence type="ECO:0000256" key="2">
    <source>
        <dbReference type="ARBA" id="ARBA00022448"/>
    </source>
</evidence>
<dbReference type="SMART" id="SM00248">
    <property type="entry name" value="ANK"/>
    <property type="match status" value="8"/>
</dbReference>
<dbReference type="Proteomes" id="UP000283509">
    <property type="component" value="Unassembled WGS sequence"/>
</dbReference>
<feature type="repeat" description="ANK" evidence="12">
    <location>
        <begin position="308"/>
        <end position="340"/>
    </location>
</feature>
<dbReference type="AlphaFoldDB" id="A0A3R7MHM5"/>
<feature type="repeat" description="ANK" evidence="12">
    <location>
        <begin position="232"/>
        <end position="264"/>
    </location>
</feature>
<dbReference type="PANTHER" id="PTHR47143">
    <property type="entry name" value="TRANSIENT RECEPTOR POTENTIAL CATION CHANNEL PROTEIN PAINLESS"/>
    <property type="match status" value="1"/>
</dbReference>
<feature type="transmembrane region" description="Helical" evidence="13">
    <location>
        <begin position="525"/>
        <end position="543"/>
    </location>
</feature>
<accession>A0A3R7MHM5</accession>
<feature type="repeat" description="ANK" evidence="12">
    <location>
        <begin position="135"/>
        <end position="167"/>
    </location>
</feature>
<keyword evidence="3" id="KW-0716">Sensory transduction</keyword>
<feature type="repeat" description="ANK" evidence="12">
    <location>
        <begin position="94"/>
        <end position="115"/>
    </location>
</feature>
<reference evidence="15 16" key="2">
    <citation type="submission" date="2019-01" db="EMBL/GenBank/DDBJ databases">
        <title>The decoding of complex shrimp genome reveals the adaptation for benthos swimmer, frequently molting mechanism and breeding impact on genome.</title>
        <authorList>
            <person name="Sun Y."/>
            <person name="Gao Y."/>
            <person name="Yu Y."/>
        </authorList>
    </citation>
    <scope>NUCLEOTIDE SEQUENCE [LARGE SCALE GENOMIC DNA]</scope>
    <source>
        <tissue evidence="15">Muscle</tissue>
    </source>
</reference>
<dbReference type="Pfam" id="PF00023">
    <property type="entry name" value="Ank"/>
    <property type="match status" value="2"/>
</dbReference>
<dbReference type="PANTHER" id="PTHR47143:SF1">
    <property type="entry name" value="ION_TRANS DOMAIN-CONTAINING PROTEIN"/>
    <property type="match status" value="1"/>
</dbReference>
<evidence type="ECO:0000256" key="12">
    <source>
        <dbReference type="PROSITE-ProRule" id="PRU00023"/>
    </source>
</evidence>
<evidence type="ECO:0000259" key="14">
    <source>
        <dbReference type="Pfam" id="PF00520"/>
    </source>
</evidence>
<gene>
    <name evidence="15" type="ORF">C7M84_024845</name>
</gene>
<dbReference type="InterPro" id="IPR005821">
    <property type="entry name" value="Ion_trans_dom"/>
</dbReference>
<dbReference type="Pfam" id="PF00520">
    <property type="entry name" value="Ion_trans"/>
    <property type="match status" value="1"/>
</dbReference>
<dbReference type="PROSITE" id="PS50088">
    <property type="entry name" value="ANK_REPEAT"/>
    <property type="match status" value="5"/>
</dbReference>
<feature type="transmembrane region" description="Helical" evidence="13">
    <location>
        <begin position="589"/>
        <end position="608"/>
    </location>
</feature>
<keyword evidence="10" id="KW-0325">Glycoprotein</keyword>
<feature type="domain" description="Ion transport" evidence="14">
    <location>
        <begin position="523"/>
        <end position="734"/>
    </location>
</feature>
<evidence type="ECO:0000256" key="3">
    <source>
        <dbReference type="ARBA" id="ARBA00022606"/>
    </source>
</evidence>
<dbReference type="InterPro" id="IPR002110">
    <property type="entry name" value="Ankyrin_rpt"/>
</dbReference>
<keyword evidence="6 13" id="KW-1133">Transmembrane helix</keyword>
<dbReference type="OrthoDB" id="1661883at2759"/>
<name>A0A3R7MHM5_PENVA</name>
<keyword evidence="4 13" id="KW-0812">Transmembrane</keyword>
<feature type="transmembrane region" description="Helical" evidence="13">
    <location>
        <begin position="471"/>
        <end position="490"/>
    </location>
</feature>
<comment type="caution">
    <text evidence="15">The sequence shown here is derived from an EMBL/GenBank/DDBJ whole genome shotgun (WGS) entry which is preliminary data.</text>
</comment>
<dbReference type="Gene3D" id="1.25.40.20">
    <property type="entry name" value="Ankyrin repeat-containing domain"/>
    <property type="match status" value="3"/>
</dbReference>
<evidence type="ECO:0000256" key="13">
    <source>
        <dbReference type="SAM" id="Phobius"/>
    </source>
</evidence>
<feature type="transmembrane region" description="Helical" evidence="13">
    <location>
        <begin position="669"/>
        <end position="687"/>
    </location>
</feature>
<protein>
    <submittedName>
        <fullName evidence="15">Transient receptor potential cation channel subfamily A member 1</fullName>
    </submittedName>
</protein>
<sequence>MLIIPFVILTDLNAQDKQGRTPLHIAAEREALQAVDSLMDCGADSSVTDLQGDTVLHWVANFNKLTVLQRLLAHEHKLESVSYWGKCPNQPCSNGYHPIHIAARNASTKVLEVLLTWAEARGCMRKKMITVPDLEGNVPLHQAVHGGEIKAVELCMKSGAIISTQQDDRSTPVHLACSQGAIEIVKLMFTLQPDEKLKALSTLDAQGMTPLHCAAMFDHPELGAEVDQVDQENRSPLLLAASRRGWRTVDALLAHGADPTIRDSHLKNLLHVVIMNGGSISDVLSLKQARDTLSTSSITMMLNEQDSMGWSPLHYASRSGHICSLSSLLKLGASVRTKDKRNESPLHFAANPTEVLGTSSKIHGCICMALIRTLPKVFESVLFQAIVKADVKEQAKDFYIKYNFYPLQLTPEQLDAEKIKQKNPNFRPEPLYACNAMVESGRVELLMHPLTQKFLEMKWQAYGKYIHLSNLFVYLVFLALVTIFAVGVLGQQSFVMSNVTRVPVDNVSDITTTGEFQLHIEDTPGWMFCMAIGITVFAVLSMMKEAFQIYYHRLKYLAEAINFVEWTMYLASICMVMPVFLGTNWHNQQYNSAALAVFCSWFILLIYFQRFDRIGIYIVMFLEILNTLINVLLVFSVLIVAFGLAFYILMSHGGQLSFSNVPMSMLHTFSMMLGEVDFLTIYVYPFYQESTRGDILLFPRTTFALLVIFMILMPILLMNLLIGLAVGDIESVEMHTELENKLPEMIIRQE</sequence>
<dbReference type="SUPFAM" id="SSF48403">
    <property type="entry name" value="Ankyrin repeat"/>
    <property type="match status" value="1"/>
</dbReference>
<evidence type="ECO:0000256" key="7">
    <source>
        <dbReference type="ARBA" id="ARBA00023043"/>
    </source>
</evidence>
<keyword evidence="8" id="KW-0406">Ion transport</keyword>
<keyword evidence="5" id="KW-0677">Repeat</keyword>
<evidence type="ECO:0000313" key="16">
    <source>
        <dbReference type="Proteomes" id="UP000283509"/>
    </source>
</evidence>
<dbReference type="GO" id="GO:0005216">
    <property type="term" value="F:monoatomic ion channel activity"/>
    <property type="evidence" value="ECO:0007669"/>
    <property type="project" value="InterPro"/>
</dbReference>
<keyword evidence="16" id="KW-1185">Reference proteome</keyword>
<evidence type="ECO:0000256" key="8">
    <source>
        <dbReference type="ARBA" id="ARBA00023065"/>
    </source>
</evidence>
<feature type="transmembrane region" description="Helical" evidence="13">
    <location>
        <begin position="628"/>
        <end position="649"/>
    </location>
</feature>
<dbReference type="PROSITE" id="PS50297">
    <property type="entry name" value="ANK_REP_REGION"/>
    <property type="match status" value="5"/>
</dbReference>
<evidence type="ECO:0000256" key="11">
    <source>
        <dbReference type="ARBA" id="ARBA00023303"/>
    </source>
</evidence>
<reference evidence="15 16" key="1">
    <citation type="submission" date="2018-04" db="EMBL/GenBank/DDBJ databases">
        <authorList>
            <person name="Zhang X."/>
            <person name="Yuan J."/>
            <person name="Li F."/>
            <person name="Xiang J."/>
        </authorList>
    </citation>
    <scope>NUCLEOTIDE SEQUENCE [LARGE SCALE GENOMIC DNA]</scope>
    <source>
        <tissue evidence="15">Muscle</tissue>
    </source>
</reference>
<keyword evidence="11" id="KW-0407">Ion channel</keyword>
<feature type="repeat" description="ANK" evidence="12">
    <location>
        <begin position="18"/>
        <end position="50"/>
    </location>
</feature>
<keyword evidence="15" id="KW-0675">Receptor</keyword>
<evidence type="ECO:0000256" key="1">
    <source>
        <dbReference type="ARBA" id="ARBA00004141"/>
    </source>
</evidence>
<keyword evidence="2" id="KW-0813">Transport</keyword>
<evidence type="ECO:0000256" key="4">
    <source>
        <dbReference type="ARBA" id="ARBA00022692"/>
    </source>
</evidence>
<evidence type="ECO:0000256" key="6">
    <source>
        <dbReference type="ARBA" id="ARBA00022989"/>
    </source>
</evidence>
<evidence type="ECO:0000313" key="15">
    <source>
        <dbReference type="EMBL" id="ROT81991.1"/>
    </source>
</evidence>
<proteinExistence type="predicted"/>
<dbReference type="InterPro" id="IPR036770">
    <property type="entry name" value="Ankyrin_rpt-contain_sf"/>
</dbReference>
<dbReference type="GO" id="GO:0034703">
    <property type="term" value="C:cation channel complex"/>
    <property type="evidence" value="ECO:0007669"/>
    <property type="project" value="UniProtKB-ARBA"/>
</dbReference>
<feature type="transmembrane region" description="Helical" evidence="13">
    <location>
        <begin position="703"/>
        <end position="726"/>
    </location>
</feature>
<feature type="transmembrane region" description="Helical" evidence="13">
    <location>
        <begin position="563"/>
        <end position="583"/>
    </location>
</feature>
<evidence type="ECO:0000256" key="9">
    <source>
        <dbReference type="ARBA" id="ARBA00023136"/>
    </source>
</evidence>
<evidence type="ECO:0000256" key="5">
    <source>
        <dbReference type="ARBA" id="ARBA00022737"/>
    </source>
</evidence>
<dbReference type="Pfam" id="PF12796">
    <property type="entry name" value="Ank_2"/>
    <property type="match status" value="2"/>
</dbReference>
<keyword evidence="9 13" id="KW-0472">Membrane</keyword>
<dbReference type="Gene3D" id="1.10.287.70">
    <property type="match status" value="1"/>
</dbReference>
<organism evidence="15 16">
    <name type="scientific">Penaeus vannamei</name>
    <name type="common">Whiteleg shrimp</name>
    <name type="synonym">Litopenaeus vannamei</name>
    <dbReference type="NCBI Taxonomy" id="6689"/>
    <lineage>
        <taxon>Eukaryota</taxon>
        <taxon>Metazoa</taxon>
        <taxon>Ecdysozoa</taxon>
        <taxon>Arthropoda</taxon>
        <taxon>Crustacea</taxon>
        <taxon>Multicrustacea</taxon>
        <taxon>Malacostraca</taxon>
        <taxon>Eumalacostraca</taxon>
        <taxon>Eucarida</taxon>
        <taxon>Decapoda</taxon>
        <taxon>Dendrobranchiata</taxon>
        <taxon>Penaeoidea</taxon>
        <taxon>Penaeidae</taxon>
        <taxon>Penaeus</taxon>
    </lineage>
</organism>
<comment type="subcellular location">
    <subcellularLocation>
        <location evidence="1">Membrane</location>
        <topology evidence="1">Multi-pass membrane protein</topology>
    </subcellularLocation>
</comment>
<dbReference type="PRINTS" id="PR01415">
    <property type="entry name" value="ANKYRIN"/>
</dbReference>